<dbReference type="InterPro" id="IPR044048">
    <property type="entry name" value="Big_12"/>
</dbReference>
<protein>
    <submittedName>
        <fullName evidence="4">Ig-like domain-containing protein</fullName>
    </submittedName>
</protein>
<keyword evidence="1" id="KW-0929">Antimicrobial</keyword>
<evidence type="ECO:0000256" key="1">
    <source>
        <dbReference type="ARBA" id="ARBA00022529"/>
    </source>
</evidence>
<comment type="caution">
    <text evidence="4">The sequence shown here is derived from an EMBL/GenBank/DDBJ whole genome shotgun (WGS) entry which is preliminary data.</text>
</comment>
<name>A0ABT3H357_9RHOB</name>
<dbReference type="SUPFAM" id="SSF103515">
    <property type="entry name" value="Autotransporter"/>
    <property type="match status" value="1"/>
</dbReference>
<organism evidence="4 5">
    <name type="scientific">Pararhodobacter zhoushanensis</name>
    <dbReference type="NCBI Taxonomy" id="2479545"/>
    <lineage>
        <taxon>Bacteria</taxon>
        <taxon>Pseudomonadati</taxon>
        <taxon>Pseudomonadota</taxon>
        <taxon>Alphaproteobacteria</taxon>
        <taxon>Rhodobacterales</taxon>
        <taxon>Paracoccaceae</taxon>
        <taxon>Pararhodobacter</taxon>
    </lineage>
</organism>
<gene>
    <name evidence="4" type="ORF">OKW52_18215</name>
</gene>
<dbReference type="InterPro" id="IPR036709">
    <property type="entry name" value="Autotransporte_beta_dom_sf"/>
</dbReference>
<dbReference type="Pfam" id="PF19078">
    <property type="entry name" value="Big_12"/>
    <property type="match status" value="9"/>
</dbReference>
<keyword evidence="5" id="KW-1185">Reference proteome</keyword>
<dbReference type="InterPro" id="IPR023347">
    <property type="entry name" value="Lysozyme_dom_sf"/>
</dbReference>
<dbReference type="Gene3D" id="1.10.530.40">
    <property type="match status" value="1"/>
</dbReference>
<dbReference type="EMBL" id="JAPDFL010000001">
    <property type="protein sequence ID" value="MCW1934138.1"/>
    <property type="molecule type" value="Genomic_DNA"/>
</dbReference>
<dbReference type="PANTHER" id="PTHR34677">
    <property type="match status" value="1"/>
</dbReference>
<dbReference type="PROSITE" id="PS51208">
    <property type="entry name" value="AUTOTRANSPORTER"/>
    <property type="match status" value="1"/>
</dbReference>
<evidence type="ECO:0000313" key="5">
    <source>
        <dbReference type="Proteomes" id="UP001208938"/>
    </source>
</evidence>
<evidence type="ECO:0000313" key="4">
    <source>
        <dbReference type="EMBL" id="MCW1934138.1"/>
    </source>
</evidence>
<dbReference type="PANTHER" id="PTHR34677:SF3">
    <property type="entry name" value="BACTERIAL IG-LIKE DOMAIN-CONTAINING PROTEIN"/>
    <property type="match status" value="1"/>
</dbReference>
<proteinExistence type="predicted"/>
<dbReference type="RefSeq" id="WP_264506962.1">
    <property type="nucleotide sequence ID" value="NZ_JAPDFL010000001.1"/>
</dbReference>
<dbReference type="InterPro" id="IPR005546">
    <property type="entry name" value="Autotransporte_beta"/>
</dbReference>
<dbReference type="InterPro" id="IPR023346">
    <property type="entry name" value="Lysozyme-like_dom_sf"/>
</dbReference>
<dbReference type="SUPFAM" id="SSF53955">
    <property type="entry name" value="Lysozyme-like"/>
    <property type="match status" value="1"/>
</dbReference>
<accession>A0ABT3H357</accession>
<evidence type="ECO:0000256" key="2">
    <source>
        <dbReference type="ARBA" id="ARBA00022638"/>
    </source>
</evidence>
<sequence>MQTSERGIAFNERLEGVVLQACLCPAGQWTIGAGLTKASSVVDPKPGMVITAEEASRLGDVEGRAEAACCEQRDPKRHRPRWRALRTEFVFKTDQLVPRTAHTGQPRNTSRVTILVQETGMVCKTQKPVEVCRAAAATEFAVSAVVTQTPHKPLFSHIKPTGSFPFSLNCGNCCCLRTPGVNSLTGKMSAFGKIRRRVFASFRRKQLAQWMRRSRRTVSPMGYVACSSCPRLKGKKMNVRSFLKHIAMALVVLCCTSAFIQKAHAQDTTRPRVVSITRYDPLEERVDAKSELMWEITFSEPVTDVNLSTDFGIYTSSGLPLRSALSTTETEVSSSVYRLGLTFDVGASDGTGTVTLGLFSTATIYDLAGNAMTIFSVIGTSEGYRIDNMGPTLSITSSSSQPTNNSVVPLTFTFSETATGFDVSDLTLVSGTGSFSNFSGSGNTYTADLTLSSTGAFQVSVADAAAADQLGNLGTGATFSGTRDVTAPSAVISAIPTEVNGPFNVTVTFNEDMTGFALGDFTVVNGTASNLQTVSAQVYSATITPDADGTVSVSVPASAATDAAGNGNTASNTVSTTADVTRPTVTLDVPTGPVNAPFTLTMTLSEQVSAVALGNISVSNGAASNLQQTSTTTFTATITPTADGTVTVNFPANLVTDLAGLGNEAATAATITADLTAPTPTVSLTANAPGDPYTATISFDEDVTGFALDDITVTNGVASNLQTVSARLYSASITPSADGTMTVSVAAGVASDAAGNSNIASNTASTTADVTRPTVTLAMPSGLVNAAFTLTMTFSEEVAGLELGDISVTNGTASDLQQTSATLYTATITPTADGAVTVNFAENVVTDLAGLGNTAATAATNTADLTAPTPTVSLTANAPGAPYTATISFDEDVTGFALGDITVTNGVASGLQTVSARLYSASITPSADGMMTVSVAAAVASDAAGNESIASNTASTTADVTRPTVTLDMPSGLVNAAFTLTMTFSEEVAGLELGDISVTNGTASNLQQTSATLYTATITPTADGTVTVNFAENAVTDLAGLGNEAATAVTNTADLTAPTPTLTATPGFPGTPYTVTISFDEDVTGLALGDFATTNMDLSNLSGTGDSYTLQATGTDFAQSVQLLAGTVLDAAGNGNLASNTIVVVPDGSTPGLTIAGVPDRITRGQTFDVTFTFSETVIGFEASDISLTNASMGTLRGSGAVYSATLTPNDRGNVTVAVADGAARDITGEPSVGATAVAQLDTSAEQSEAVAHFLQGRARSLIQNQPDVARFVTGEHSGGASVSVTRAGGNFTLSSRGNGPLWLAVSGSWSESDSEELRYGLASLGYHRQLSSGAIVGAMLQYDFAQQEDARGTTVEGTGWLVGPYFAAQIGDHPFFVDGRLLFGQTNNDITLSTGQSGRFSGERLLATLGAQGRIATETGWTLIPNLKLSHVSDAQNAYVSAGTVVPEQRVTLTELALGMDFEVPILVSQGDLLLDFGVSGIYSRTEGSGAASAYIAQEEGHRLRMDFGLSYDNGQGLLSSAAAFVEGLGRDADASAYGLSFEVALTF</sequence>
<dbReference type="SMART" id="SM00869">
    <property type="entry name" value="Autotransporter"/>
    <property type="match status" value="1"/>
</dbReference>
<feature type="domain" description="Autotransporter" evidence="3">
    <location>
        <begin position="1295"/>
        <end position="1549"/>
    </location>
</feature>
<keyword evidence="2" id="KW-0081">Bacteriolytic enzyme</keyword>
<reference evidence="4 5" key="1">
    <citation type="submission" date="2022-10" db="EMBL/GenBank/DDBJ databases">
        <title>Pararhodobacter sp. nov., isolated from marine algae.</title>
        <authorList>
            <person name="Choi B.J."/>
            <person name="Kim J.M."/>
            <person name="Lee J.K."/>
            <person name="Choi D.G."/>
            <person name="Jeon C.O."/>
        </authorList>
    </citation>
    <scope>NUCLEOTIDE SEQUENCE [LARGE SCALE GENOMIC DNA]</scope>
    <source>
        <strain evidence="4 5">ZQ420</strain>
    </source>
</reference>
<evidence type="ECO:0000259" key="3">
    <source>
        <dbReference type="PROSITE" id="PS51208"/>
    </source>
</evidence>
<dbReference type="Proteomes" id="UP001208938">
    <property type="component" value="Unassembled WGS sequence"/>
</dbReference>